<comment type="caution">
    <text evidence="2">The sequence shown here is derived from an EMBL/GenBank/DDBJ whole genome shotgun (WGS) entry which is preliminary data.</text>
</comment>
<evidence type="ECO:0000256" key="1">
    <source>
        <dbReference type="SAM" id="MobiDB-lite"/>
    </source>
</evidence>
<gene>
    <name evidence="2" type="ORF">E6C70_06760</name>
</gene>
<accession>A0A4S4G0S3</accession>
<sequence length="100" mass="9993">MSNTNGHNDPDIASGAITDADFQHQAGGEVENSAAAVAKDTTESPSSESETAAKQADPMPAGVDEDIDRSGINAVPGTGGPDDGGDIDVDPADLNMPGRS</sequence>
<reference evidence="2 3" key="1">
    <citation type="submission" date="2019-04" db="EMBL/GenBank/DDBJ databases">
        <authorList>
            <person name="Jiang L."/>
        </authorList>
    </citation>
    <scope>NUCLEOTIDE SEQUENCE [LARGE SCALE GENOMIC DNA]</scope>
    <source>
        <strain evidence="2 3">YIM 131861</strain>
    </source>
</reference>
<proteinExistence type="predicted"/>
<name>A0A4S4G0S3_9MICO</name>
<protein>
    <submittedName>
        <fullName evidence="2">Uncharacterized protein</fullName>
    </submittedName>
</protein>
<feature type="region of interest" description="Disordered" evidence="1">
    <location>
        <begin position="1"/>
        <end position="100"/>
    </location>
</feature>
<dbReference type="Proteomes" id="UP000307380">
    <property type="component" value="Unassembled WGS sequence"/>
</dbReference>
<organism evidence="2 3">
    <name type="scientific">Orlajensenia flava</name>
    <dbReference type="NCBI Taxonomy" id="2565934"/>
    <lineage>
        <taxon>Bacteria</taxon>
        <taxon>Bacillati</taxon>
        <taxon>Actinomycetota</taxon>
        <taxon>Actinomycetes</taxon>
        <taxon>Micrococcales</taxon>
        <taxon>Microbacteriaceae</taxon>
        <taxon>Orlajensenia</taxon>
    </lineage>
</organism>
<evidence type="ECO:0000313" key="3">
    <source>
        <dbReference type="Proteomes" id="UP000307380"/>
    </source>
</evidence>
<dbReference type="RefSeq" id="WP_136423436.1">
    <property type="nucleotide sequence ID" value="NZ_SSSN01000003.1"/>
</dbReference>
<keyword evidence="3" id="KW-1185">Reference proteome</keyword>
<dbReference type="AlphaFoldDB" id="A0A4S4G0S3"/>
<evidence type="ECO:0000313" key="2">
    <source>
        <dbReference type="EMBL" id="THG35726.1"/>
    </source>
</evidence>
<dbReference type="OrthoDB" id="5122103at2"/>
<dbReference type="EMBL" id="SSSN01000003">
    <property type="protein sequence ID" value="THG35726.1"/>
    <property type="molecule type" value="Genomic_DNA"/>
</dbReference>